<dbReference type="RefSeq" id="WP_248429344.1">
    <property type="nucleotide sequence ID" value="NZ_JALNUB010000017.1"/>
</dbReference>
<comment type="caution">
    <text evidence="1">The sequence shown here is derived from an EMBL/GenBank/DDBJ whole genome shotgun (WGS) entry which is preliminary data.</text>
</comment>
<evidence type="ECO:0000313" key="1">
    <source>
        <dbReference type="EMBL" id="MCK8143331.1"/>
    </source>
</evidence>
<dbReference type="Proteomes" id="UP001139260">
    <property type="component" value="Unassembled WGS sequence"/>
</dbReference>
<reference evidence="1" key="1">
    <citation type="submission" date="2022-04" db="EMBL/GenBank/DDBJ databases">
        <title>Flavobacterium pygoscelis sp. nov. isolated from Chinstrap chick (Pygoscelis antarcticus).</title>
        <authorList>
            <person name="Irgang R."/>
            <person name="Poblete-Morales M."/>
            <person name="Avendano-Herrera R."/>
        </authorList>
    </citation>
    <scope>NUCLEOTIDE SEQUENCE</scope>
    <source>
        <strain evidence="1">I-SCBP12n</strain>
    </source>
</reference>
<dbReference type="EMBL" id="JALNUB010000017">
    <property type="protein sequence ID" value="MCK8143331.1"/>
    <property type="molecule type" value="Genomic_DNA"/>
</dbReference>
<evidence type="ECO:0008006" key="3">
    <source>
        <dbReference type="Google" id="ProtNLM"/>
    </source>
</evidence>
<keyword evidence="2" id="KW-1185">Reference proteome</keyword>
<protein>
    <recommendedName>
        <fullName evidence="3">HNH endonuclease</fullName>
    </recommendedName>
</protein>
<accession>A0A9X1XV77</accession>
<sequence length="265" mass="31813">MTDDCFKLLRKNFRISGKTIIDHIKRNHFEPGNFAGENDICSFCGESNKLTKEHVLPKWCFQNDPLRNFETLINGTKQPFMKTVIPACPSCNNETLSKIEKYTLELFRSTDLDNEYYEYEQSLNVIRWLEIIDYKFHVLNFRRKYLKGNSNEFIPIFKEVPMSIMRFNIDLSPFKALSQLRNSQSRIKKSSKDSRYYSLVFWKSKNKDAFFFHTMDEFIYFEFPEYKMAMFYFFKKEFKSNYEAEKEAKQIIISQYGITDKTKLE</sequence>
<evidence type="ECO:0000313" key="2">
    <source>
        <dbReference type="Proteomes" id="UP001139260"/>
    </source>
</evidence>
<proteinExistence type="predicted"/>
<organism evidence="1 2">
    <name type="scientific">Flavobacterium pygoscelis</name>
    <dbReference type="NCBI Taxonomy" id="2893176"/>
    <lineage>
        <taxon>Bacteria</taxon>
        <taxon>Pseudomonadati</taxon>
        <taxon>Bacteroidota</taxon>
        <taxon>Flavobacteriia</taxon>
        <taxon>Flavobacteriales</taxon>
        <taxon>Flavobacteriaceae</taxon>
        <taxon>Flavobacterium</taxon>
    </lineage>
</organism>
<gene>
    <name evidence="1" type="ORF">MW871_15680</name>
</gene>
<name>A0A9X1XV77_9FLAO</name>
<dbReference type="AlphaFoldDB" id="A0A9X1XV77"/>